<dbReference type="OrthoDB" id="8245343at2"/>
<gene>
    <name evidence="1" type="ORF">AWE51_11110</name>
</gene>
<dbReference type="EMBL" id="LQRT01000035">
    <property type="protein sequence ID" value="KZS39100.1"/>
    <property type="molecule type" value="Genomic_DNA"/>
</dbReference>
<organism evidence="1 2">
    <name type="scientific">Aquimarina aggregata</name>
    <dbReference type="NCBI Taxonomy" id="1642818"/>
    <lineage>
        <taxon>Bacteria</taxon>
        <taxon>Pseudomonadati</taxon>
        <taxon>Bacteroidota</taxon>
        <taxon>Flavobacteriia</taxon>
        <taxon>Flavobacteriales</taxon>
        <taxon>Flavobacteriaceae</taxon>
        <taxon>Aquimarina</taxon>
    </lineage>
</organism>
<reference evidence="1 2" key="1">
    <citation type="submission" date="2016-01" db="EMBL/GenBank/DDBJ databases">
        <title>The draft genome sequence of Aquimarina sp. RZW4-3-2.</title>
        <authorList>
            <person name="Wang Y."/>
        </authorList>
    </citation>
    <scope>NUCLEOTIDE SEQUENCE [LARGE SCALE GENOMIC DNA]</scope>
    <source>
        <strain evidence="1 2">RZW4-3-2</strain>
    </source>
</reference>
<comment type="caution">
    <text evidence="1">The sequence shown here is derived from an EMBL/GenBank/DDBJ whole genome shotgun (WGS) entry which is preliminary data.</text>
</comment>
<keyword evidence="2" id="KW-1185">Reference proteome</keyword>
<name>A0A162YFG8_9FLAO</name>
<evidence type="ECO:0000313" key="2">
    <source>
        <dbReference type="Proteomes" id="UP000076715"/>
    </source>
</evidence>
<dbReference type="AlphaFoldDB" id="A0A162YFG8"/>
<sequence>MKTNFFGLKYPVLATLLASVLLFTNCEKEAILDTKSEAIITEQDDFLKQAKIEYLEEKGIDIIDIDIIDIDWCSIIPNLSGYYSANDGGHYYVRHIGNKIYWFGEHPSGIWANVFRGTIEEKTITGAFYDVPKGSIQGLGSLVLSVKCFGSGFTKVSGANFGGSNWTKTTKPTNLPRPRIAGFGVRNDENNLTGRWVGDDGGIYYIRQIHNQIIWFGERNFRNGQPAWSNIAWGSNVYGGLWLDWIDVPKGSANSAGGILRGHVEGPNYITLGHNTGGFGGGRLWR</sequence>
<accession>A0A162YFG8</accession>
<protein>
    <submittedName>
        <fullName evidence="1">Uncharacterized protein</fullName>
    </submittedName>
</protein>
<proteinExistence type="predicted"/>
<dbReference type="Proteomes" id="UP000076715">
    <property type="component" value="Unassembled WGS sequence"/>
</dbReference>
<dbReference type="RefSeq" id="WP_066316833.1">
    <property type="nucleotide sequence ID" value="NZ_LQRT01000035.1"/>
</dbReference>
<evidence type="ECO:0000313" key="1">
    <source>
        <dbReference type="EMBL" id="KZS39100.1"/>
    </source>
</evidence>